<dbReference type="AlphaFoldDB" id="A0AA39XLN7"/>
<dbReference type="Gene3D" id="3.20.10.10">
    <property type="entry name" value="D-amino Acid Aminotransferase, subunit A, domain 2"/>
    <property type="match status" value="1"/>
</dbReference>
<sequence length="276" mass="31069">MASEFQIFSTLRYDPALLRVPASDMSYAGWNHVNPSPFYMLDFHRDRMLRAAAHWGWEAAEKVLRSDAGITSLSNVIMTVVGEEEKVPMRVKVTMSKEGAMEVLAAKIPKIAMGNLFPERLPVPGEEPSPGVALNLPLKAQEYEVVLDQTSTSWSEYVHFKTTKREMYDLARQRAQIGLTDRKEVLIVNKSDGSILEGSLTTPYFWRSGRWVTPVVTSDFPTKRGSGGQDGTTRRWMLERGLAFEETIMAESVVDGEECWLSNGARGFMFGRVELH</sequence>
<organism evidence="1 2">
    <name type="scientific">Bombardia bombarda</name>
    <dbReference type="NCBI Taxonomy" id="252184"/>
    <lineage>
        <taxon>Eukaryota</taxon>
        <taxon>Fungi</taxon>
        <taxon>Dikarya</taxon>
        <taxon>Ascomycota</taxon>
        <taxon>Pezizomycotina</taxon>
        <taxon>Sordariomycetes</taxon>
        <taxon>Sordariomycetidae</taxon>
        <taxon>Sordariales</taxon>
        <taxon>Lasiosphaeriaceae</taxon>
        <taxon>Bombardia</taxon>
    </lineage>
</organism>
<dbReference type="InterPro" id="IPR036038">
    <property type="entry name" value="Aminotransferase-like"/>
</dbReference>
<dbReference type="InterPro" id="IPR043132">
    <property type="entry name" value="BCAT-like_C"/>
</dbReference>
<protein>
    <submittedName>
        <fullName evidence="1">Aminotransferase</fullName>
    </submittedName>
</protein>
<dbReference type="SUPFAM" id="SSF56752">
    <property type="entry name" value="D-aminoacid aminotransferase-like PLP-dependent enzymes"/>
    <property type="match status" value="1"/>
</dbReference>
<dbReference type="GO" id="GO:0008483">
    <property type="term" value="F:transaminase activity"/>
    <property type="evidence" value="ECO:0007669"/>
    <property type="project" value="UniProtKB-KW"/>
</dbReference>
<accession>A0AA39XLN7</accession>
<evidence type="ECO:0000313" key="2">
    <source>
        <dbReference type="Proteomes" id="UP001174934"/>
    </source>
</evidence>
<dbReference type="Proteomes" id="UP001174934">
    <property type="component" value="Unassembled WGS sequence"/>
</dbReference>
<comment type="caution">
    <text evidence="1">The sequence shown here is derived from an EMBL/GenBank/DDBJ whole genome shotgun (WGS) entry which is preliminary data.</text>
</comment>
<dbReference type="EMBL" id="JAULSR010000001">
    <property type="protein sequence ID" value="KAK0636333.1"/>
    <property type="molecule type" value="Genomic_DNA"/>
</dbReference>
<keyword evidence="1" id="KW-0032">Aminotransferase</keyword>
<dbReference type="Gene3D" id="3.30.470.10">
    <property type="match status" value="1"/>
</dbReference>
<dbReference type="InterPro" id="IPR001544">
    <property type="entry name" value="Aminotrans_IV"/>
</dbReference>
<dbReference type="InterPro" id="IPR043131">
    <property type="entry name" value="BCAT-like_N"/>
</dbReference>
<reference evidence="1" key="1">
    <citation type="submission" date="2023-06" db="EMBL/GenBank/DDBJ databases">
        <title>Genome-scale phylogeny and comparative genomics of the fungal order Sordariales.</title>
        <authorList>
            <consortium name="Lawrence Berkeley National Laboratory"/>
            <person name="Hensen N."/>
            <person name="Bonometti L."/>
            <person name="Westerberg I."/>
            <person name="Brannstrom I.O."/>
            <person name="Guillou S."/>
            <person name="Cros-Aarteil S."/>
            <person name="Calhoun S."/>
            <person name="Haridas S."/>
            <person name="Kuo A."/>
            <person name="Mondo S."/>
            <person name="Pangilinan J."/>
            <person name="Riley R."/>
            <person name="LaButti K."/>
            <person name="Andreopoulos B."/>
            <person name="Lipzen A."/>
            <person name="Chen C."/>
            <person name="Yanf M."/>
            <person name="Daum C."/>
            <person name="Ng V."/>
            <person name="Clum A."/>
            <person name="Steindorff A."/>
            <person name="Ohm R."/>
            <person name="Martin F."/>
            <person name="Silar P."/>
            <person name="Natvig D."/>
            <person name="Lalanne C."/>
            <person name="Gautier V."/>
            <person name="Ament-velasquez S.L."/>
            <person name="Kruys A."/>
            <person name="Hutchinson M.I."/>
            <person name="Powell A.J."/>
            <person name="Barry K."/>
            <person name="Miller A.N."/>
            <person name="Grigoriev I.V."/>
            <person name="Debuchy R."/>
            <person name="Gladieux P."/>
            <person name="Thoren M.H."/>
            <person name="Johannesson H."/>
        </authorList>
    </citation>
    <scope>NUCLEOTIDE SEQUENCE</scope>
    <source>
        <strain evidence="1">SMH3391-2</strain>
    </source>
</reference>
<evidence type="ECO:0000313" key="1">
    <source>
        <dbReference type="EMBL" id="KAK0636333.1"/>
    </source>
</evidence>
<proteinExistence type="predicted"/>
<keyword evidence="2" id="KW-1185">Reference proteome</keyword>
<dbReference type="Pfam" id="PF01063">
    <property type="entry name" value="Aminotran_4"/>
    <property type="match status" value="1"/>
</dbReference>
<gene>
    <name evidence="1" type="ORF">B0T17DRAFT_518845</name>
</gene>
<name>A0AA39XLN7_9PEZI</name>
<keyword evidence="1" id="KW-0808">Transferase</keyword>